<reference evidence="3 4" key="1">
    <citation type="submission" date="2023-09" db="EMBL/GenBank/DDBJ databases">
        <title>Aquirufa genomes.</title>
        <authorList>
            <person name="Pitt A."/>
        </authorList>
    </citation>
    <scope>NUCLEOTIDE SEQUENCE [LARGE SCALE GENOMIC DNA]</scope>
    <source>
        <strain evidence="3 4">LEOWEIH-7C</strain>
    </source>
</reference>
<evidence type="ECO:0000313" key="4">
    <source>
        <dbReference type="Proteomes" id="UP001249959"/>
    </source>
</evidence>
<gene>
    <name evidence="3" type="ORF">PQG45_03215</name>
</gene>
<organism evidence="3 4">
    <name type="scientific">Aquirufa regiilacus</name>
    <dbReference type="NCBI Taxonomy" id="3024868"/>
    <lineage>
        <taxon>Bacteria</taxon>
        <taxon>Pseudomonadati</taxon>
        <taxon>Bacteroidota</taxon>
        <taxon>Cytophagia</taxon>
        <taxon>Cytophagales</taxon>
        <taxon>Flectobacillaceae</taxon>
        <taxon>Aquirufa</taxon>
    </lineage>
</organism>
<keyword evidence="4" id="KW-1185">Reference proteome</keyword>
<dbReference type="Gene3D" id="3.30.70.100">
    <property type="match status" value="1"/>
</dbReference>
<accession>A0ABU3TQ95</accession>
<sequence length="100" mass="11910">MLHHSVFLKFKSETSHEEQAYFIAESRKLAQIPGVMNLQVLEEFNATNPYTHGLGMDFEDQAAYDVYSNHPIHNRFVQEVWLPRVEKWQEIDYRELRVKS</sequence>
<protein>
    <submittedName>
        <fullName evidence="3">Dabb family protein</fullName>
    </submittedName>
</protein>
<evidence type="ECO:0000313" key="3">
    <source>
        <dbReference type="EMBL" id="MDU0808042.1"/>
    </source>
</evidence>
<evidence type="ECO:0000256" key="1">
    <source>
        <dbReference type="ARBA" id="ARBA00011738"/>
    </source>
</evidence>
<dbReference type="Pfam" id="PF07876">
    <property type="entry name" value="Dabb"/>
    <property type="match status" value="1"/>
</dbReference>
<dbReference type="RefSeq" id="WP_315576342.1">
    <property type="nucleotide sequence ID" value="NZ_JARDXH010000004.1"/>
</dbReference>
<proteinExistence type="predicted"/>
<dbReference type="SMART" id="SM00886">
    <property type="entry name" value="Dabb"/>
    <property type="match status" value="1"/>
</dbReference>
<dbReference type="InterPro" id="IPR044662">
    <property type="entry name" value="HS1/DABB1-like"/>
</dbReference>
<dbReference type="SUPFAM" id="SSF54909">
    <property type="entry name" value="Dimeric alpha+beta barrel"/>
    <property type="match status" value="1"/>
</dbReference>
<feature type="domain" description="Stress-response A/B barrel" evidence="2">
    <location>
        <begin position="2"/>
        <end position="93"/>
    </location>
</feature>
<dbReference type="InterPro" id="IPR011008">
    <property type="entry name" value="Dimeric_a/b-barrel"/>
</dbReference>
<dbReference type="PANTHER" id="PTHR33178:SF10">
    <property type="entry name" value="STRESS-RESPONSE A_B BARREL DOMAIN-CONTAINING PROTEIN"/>
    <property type="match status" value="1"/>
</dbReference>
<evidence type="ECO:0000259" key="2">
    <source>
        <dbReference type="PROSITE" id="PS51502"/>
    </source>
</evidence>
<dbReference type="PANTHER" id="PTHR33178">
    <property type="match status" value="1"/>
</dbReference>
<dbReference type="PROSITE" id="PS51502">
    <property type="entry name" value="S_R_A_B_BARREL"/>
    <property type="match status" value="1"/>
</dbReference>
<dbReference type="EMBL" id="JAVNWW010000001">
    <property type="protein sequence ID" value="MDU0808042.1"/>
    <property type="molecule type" value="Genomic_DNA"/>
</dbReference>
<dbReference type="InterPro" id="IPR013097">
    <property type="entry name" value="Dabb"/>
</dbReference>
<comment type="caution">
    <text evidence="3">The sequence shown here is derived from an EMBL/GenBank/DDBJ whole genome shotgun (WGS) entry which is preliminary data.</text>
</comment>
<comment type="subunit">
    <text evidence="1">Homodimer.</text>
</comment>
<dbReference type="Proteomes" id="UP001249959">
    <property type="component" value="Unassembled WGS sequence"/>
</dbReference>
<name>A0ABU3TQ95_9BACT</name>